<reference evidence="1" key="3">
    <citation type="submission" date="2018-07" db="EMBL/GenBank/DDBJ databases">
        <title>WGS assembly of Glycine max.</title>
        <authorList>
            <person name="Schmutz J."/>
            <person name="Cannon S."/>
            <person name="Schlueter J."/>
            <person name="Ma J."/>
            <person name="Mitros T."/>
            <person name="Nelson W."/>
            <person name="Hyten D."/>
            <person name="Song Q."/>
            <person name="Thelen J."/>
            <person name="Cheng J."/>
            <person name="Xu D."/>
            <person name="Hellsten U."/>
            <person name="May G."/>
            <person name="Yu Y."/>
            <person name="Sakurai T."/>
            <person name="Umezawa T."/>
            <person name="Bhattacharyya M."/>
            <person name="Sandhu D."/>
            <person name="Valliyodan B."/>
            <person name="Lindquist E."/>
            <person name="Peto M."/>
            <person name="Grant D."/>
            <person name="Shu S."/>
            <person name="Goodstein D."/>
            <person name="Barry K."/>
            <person name="Futrell-Griggs M."/>
            <person name="Abernathy B."/>
            <person name="Du J."/>
            <person name="Tian Z."/>
            <person name="Zhu L."/>
            <person name="Gill N."/>
            <person name="Joshi T."/>
            <person name="Libault M."/>
            <person name="Sethuraman A."/>
            <person name="Zhang X."/>
            <person name="Shinozaki K."/>
            <person name="Nguyen H."/>
            <person name="Wing R."/>
            <person name="Cregan P."/>
            <person name="Specht J."/>
            <person name="Grimwood J."/>
            <person name="Rokhsar D."/>
            <person name="Stacey G."/>
            <person name="Shoemaker R."/>
            <person name="Jackson S."/>
        </authorList>
    </citation>
    <scope>NUCLEOTIDE SEQUENCE</scope>
    <source>
        <tissue evidence="1">Callus</tissue>
    </source>
</reference>
<dbReference type="Gramene" id="KRH00665">
    <property type="protein sequence ID" value="KRH00665"/>
    <property type="gene ID" value="GLYMA_18G227600"/>
</dbReference>
<reference evidence="1 2" key="1">
    <citation type="journal article" date="2010" name="Nature">
        <title>Genome sequence of the palaeopolyploid soybean.</title>
        <authorList>
            <person name="Schmutz J."/>
            <person name="Cannon S.B."/>
            <person name="Schlueter J."/>
            <person name="Ma J."/>
            <person name="Mitros T."/>
            <person name="Nelson W."/>
            <person name="Hyten D.L."/>
            <person name="Song Q."/>
            <person name="Thelen J.J."/>
            <person name="Cheng J."/>
            <person name="Xu D."/>
            <person name="Hellsten U."/>
            <person name="May G.D."/>
            <person name="Yu Y."/>
            <person name="Sakurai T."/>
            <person name="Umezawa T."/>
            <person name="Bhattacharyya M.K."/>
            <person name="Sandhu D."/>
            <person name="Valliyodan B."/>
            <person name="Lindquist E."/>
            <person name="Peto M."/>
            <person name="Grant D."/>
            <person name="Shu S."/>
            <person name="Goodstein D."/>
            <person name="Barry K."/>
            <person name="Futrell-Griggs M."/>
            <person name="Abernathy B."/>
            <person name="Du J."/>
            <person name="Tian Z."/>
            <person name="Zhu L."/>
            <person name="Gill N."/>
            <person name="Joshi T."/>
            <person name="Libault M."/>
            <person name="Sethuraman A."/>
            <person name="Zhang X.-C."/>
            <person name="Shinozaki K."/>
            <person name="Nguyen H.T."/>
            <person name="Wing R.A."/>
            <person name="Cregan P."/>
            <person name="Specht J."/>
            <person name="Grimwood J."/>
            <person name="Rokhsar D."/>
            <person name="Stacey G."/>
            <person name="Shoemaker R.C."/>
            <person name="Jackson S.A."/>
        </authorList>
    </citation>
    <scope>NUCLEOTIDE SEQUENCE</scope>
    <source>
        <strain evidence="2">cv. Williams 82</strain>
        <tissue evidence="1">Callus</tissue>
    </source>
</reference>
<dbReference type="InParanoid" id="A0A0R0FD64"/>
<dbReference type="EMBL" id="CM000851">
    <property type="protein sequence ID" value="KRH00665.1"/>
    <property type="molecule type" value="Genomic_DNA"/>
</dbReference>
<protein>
    <submittedName>
        <fullName evidence="1 2">Uncharacterized protein</fullName>
    </submittedName>
</protein>
<dbReference type="EnsemblPlants" id="KRH00665">
    <property type="protein sequence ID" value="KRH00665"/>
    <property type="gene ID" value="GLYMA_18G227600"/>
</dbReference>
<evidence type="ECO:0000313" key="1">
    <source>
        <dbReference type="EMBL" id="KRH00665.1"/>
    </source>
</evidence>
<dbReference type="AlphaFoldDB" id="A0A0R0FD64"/>
<keyword evidence="3" id="KW-1185">Reference proteome</keyword>
<evidence type="ECO:0000313" key="3">
    <source>
        <dbReference type="Proteomes" id="UP000008827"/>
    </source>
</evidence>
<sequence length="43" mass="4819">MSLLNTCTTTKPRRIGVMGDLLSDITSQLTLEDAMMHVNHFLL</sequence>
<name>A0A0R0FD64_SOYBN</name>
<accession>A0A0R0FD64</accession>
<organism evidence="1">
    <name type="scientific">Glycine max</name>
    <name type="common">Soybean</name>
    <name type="synonym">Glycine hispida</name>
    <dbReference type="NCBI Taxonomy" id="3847"/>
    <lineage>
        <taxon>Eukaryota</taxon>
        <taxon>Viridiplantae</taxon>
        <taxon>Streptophyta</taxon>
        <taxon>Embryophyta</taxon>
        <taxon>Tracheophyta</taxon>
        <taxon>Spermatophyta</taxon>
        <taxon>Magnoliopsida</taxon>
        <taxon>eudicotyledons</taxon>
        <taxon>Gunneridae</taxon>
        <taxon>Pentapetalae</taxon>
        <taxon>rosids</taxon>
        <taxon>fabids</taxon>
        <taxon>Fabales</taxon>
        <taxon>Fabaceae</taxon>
        <taxon>Papilionoideae</taxon>
        <taxon>50 kb inversion clade</taxon>
        <taxon>NPAAA clade</taxon>
        <taxon>indigoferoid/millettioid clade</taxon>
        <taxon>Phaseoleae</taxon>
        <taxon>Glycine</taxon>
        <taxon>Glycine subgen. Soja</taxon>
    </lineage>
</organism>
<dbReference type="Proteomes" id="UP000008827">
    <property type="component" value="Chromosome 18"/>
</dbReference>
<gene>
    <name evidence="1" type="ORF">GLYMA_18G227600</name>
</gene>
<evidence type="ECO:0000313" key="2">
    <source>
        <dbReference type="EnsemblPlants" id="KRH00665"/>
    </source>
</evidence>
<reference evidence="2" key="2">
    <citation type="submission" date="2018-02" db="UniProtKB">
        <authorList>
            <consortium name="EnsemblPlants"/>
        </authorList>
    </citation>
    <scope>IDENTIFICATION</scope>
    <source>
        <strain evidence="2">Williams 82</strain>
    </source>
</reference>
<proteinExistence type="predicted"/>